<keyword evidence="3 5" id="KW-0863">Zinc-finger</keyword>
<dbReference type="PROSITE" id="PS50157">
    <property type="entry name" value="ZINC_FINGER_C2H2_2"/>
    <property type="match status" value="9"/>
</dbReference>
<feature type="domain" description="C2H2-type" evidence="7">
    <location>
        <begin position="1254"/>
        <end position="1283"/>
    </location>
</feature>
<dbReference type="SUPFAM" id="SSF52799">
    <property type="entry name" value="(Phosphotyrosine protein) phosphatases II"/>
    <property type="match status" value="1"/>
</dbReference>
<feature type="compositionally biased region" description="Polar residues" evidence="6">
    <location>
        <begin position="1605"/>
        <end position="1624"/>
    </location>
</feature>
<feature type="compositionally biased region" description="Polar residues" evidence="6">
    <location>
        <begin position="491"/>
        <end position="503"/>
    </location>
</feature>
<evidence type="ECO:0000256" key="3">
    <source>
        <dbReference type="ARBA" id="ARBA00022771"/>
    </source>
</evidence>
<feature type="compositionally biased region" description="Basic and acidic residues" evidence="6">
    <location>
        <begin position="703"/>
        <end position="713"/>
    </location>
</feature>
<organism evidence="8 9">
    <name type="scientific">Mugilogobius chulae</name>
    <name type="common">yellowstripe goby</name>
    <dbReference type="NCBI Taxonomy" id="88201"/>
    <lineage>
        <taxon>Eukaryota</taxon>
        <taxon>Metazoa</taxon>
        <taxon>Chordata</taxon>
        <taxon>Craniata</taxon>
        <taxon>Vertebrata</taxon>
        <taxon>Euteleostomi</taxon>
        <taxon>Actinopterygii</taxon>
        <taxon>Neopterygii</taxon>
        <taxon>Teleostei</taxon>
        <taxon>Neoteleostei</taxon>
        <taxon>Acanthomorphata</taxon>
        <taxon>Gobiaria</taxon>
        <taxon>Gobiiformes</taxon>
        <taxon>Gobioidei</taxon>
        <taxon>Gobiidae</taxon>
        <taxon>Gobionellinae</taxon>
        <taxon>Mugilogobius</taxon>
    </lineage>
</organism>
<evidence type="ECO:0000313" key="9">
    <source>
        <dbReference type="Proteomes" id="UP001460270"/>
    </source>
</evidence>
<dbReference type="SMART" id="SM00355">
    <property type="entry name" value="ZnF_C2H2"/>
    <property type="match status" value="9"/>
</dbReference>
<feature type="domain" description="C2H2-type" evidence="7">
    <location>
        <begin position="1284"/>
        <end position="1313"/>
    </location>
</feature>
<evidence type="ECO:0000313" key="8">
    <source>
        <dbReference type="EMBL" id="KAK7916127.1"/>
    </source>
</evidence>
<dbReference type="InterPro" id="IPR036236">
    <property type="entry name" value="Znf_C2H2_sf"/>
</dbReference>
<dbReference type="Gene3D" id="3.90.190.10">
    <property type="entry name" value="Protein tyrosine phosphatase superfamily"/>
    <property type="match status" value="1"/>
</dbReference>
<feature type="domain" description="C2H2-type" evidence="7">
    <location>
        <begin position="1351"/>
        <end position="1376"/>
    </location>
</feature>
<feature type="region of interest" description="Disordered" evidence="6">
    <location>
        <begin position="700"/>
        <end position="752"/>
    </location>
</feature>
<dbReference type="SUPFAM" id="SSF57667">
    <property type="entry name" value="beta-beta-alpha zinc fingers"/>
    <property type="match status" value="4"/>
</dbReference>
<feature type="compositionally biased region" description="Polar residues" evidence="6">
    <location>
        <begin position="1737"/>
        <end position="1753"/>
    </location>
</feature>
<comment type="caution">
    <text evidence="8">The sequence shown here is derived from an EMBL/GenBank/DDBJ whole genome shotgun (WGS) entry which is preliminary data.</text>
</comment>
<dbReference type="PROSITE" id="PS00383">
    <property type="entry name" value="TYR_PHOSPHATASE_1"/>
    <property type="match status" value="1"/>
</dbReference>
<dbReference type="Proteomes" id="UP001460270">
    <property type="component" value="Unassembled WGS sequence"/>
</dbReference>
<keyword evidence="2" id="KW-0677">Repeat</keyword>
<evidence type="ECO:0000256" key="6">
    <source>
        <dbReference type="SAM" id="MobiDB-lite"/>
    </source>
</evidence>
<dbReference type="PROSITE" id="PS00028">
    <property type="entry name" value="ZINC_FINGER_C2H2_1"/>
    <property type="match status" value="8"/>
</dbReference>
<dbReference type="PANTHER" id="PTHR13524">
    <property type="entry name" value="MYOTUBULARIN-RELATED"/>
    <property type="match status" value="1"/>
</dbReference>
<dbReference type="CDD" id="cd13213">
    <property type="entry name" value="PH-GRAM_MTMR14"/>
    <property type="match status" value="1"/>
</dbReference>
<name>A0AAW0P7C4_9GOBI</name>
<dbReference type="InterPro" id="IPR039803">
    <property type="entry name" value="MTMR14_PH-GRAM"/>
</dbReference>
<evidence type="ECO:0000256" key="2">
    <source>
        <dbReference type="ARBA" id="ARBA00022737"/>
    </source>
</evidence>
<dbReference type="InterPro" id="IPR039802">
    <property type="entry name" value="MTMR14"/>
</dbReference>
<evidence type="ECO:0000256" key="5">
    <source>
        <dbReference type="PROSITE-ProRule" id="PRU00042"/>
    </source>
</evidence>
<feature type="region of interest" description="Disordered" evidence="6">
    <location>
        <begin position="1605"/>
        <end position="1627"/>
    </location>
</feature>
<dbReference type="GO" id="GO:0004438">
    <property type="term" value="F:phosphatidylinositol-3-phosphate phosphatase activity"/>
    <property type="evidence" value="ECO:0007669"/>
    <property type="project" value="InterPro"/>
</dbReference>
<dbReference type="InterPro" id="IPR013087">
    <property type="entry name" value="Znf_C2H2_type"/>
</dbReference>
<accession>A0AAW0P7C4</accession>
<protein>
    <recommendedName>
        <fullName evidence="7">C2H2-type domain-containing protein</fullName>
    </recommendedName>
</protein>
<feature type="domain" description="C2H2-type" evidence="7">
    <location>
        <begin position="1318"/>
        <end position="1347"/>
    </location>
</feature>
<keyword evidence="1" id="KW-0479">Metal-binding</keyword>
<feature type="domain" description="C2H2-type" evidence="7">
    <location>
        <begin position="1103"/>
        <end position="1132"/>
    </location>
</feature>
<dbReference type="InterPro" id="IPR016130">
    <property type="entry name" value="Tyr_Pase_AS"/>
</dbReference>
<gene>
    <name evidence="8" type="ORF">WMY93_011888</name>
</gene>
<feature type="domain" description="C2H2-type" evidence="7">
    <location>
        <begin position="1164"/>
        <end position="1193"/>
    </location>
</feature>
<sequence>MAASGLSLRKSEEIVDLIYLFSKTQYRAKEVTAQVEAIERRTLELFSRDYKYSIIHNQNGEVCGHYPRQIVFLEQELECDRSRSEGAVHISKLQDLVNRSKLARCRGRFVCPVILYKGKYICRSSTLAGWGELYGRTGYNYIFSGGTDDTMTEPEEVLEDDGGVRNGDSQLFDKVRGHDIKLLRYLSVRYICDLMVENKKVKFGLNVTSSEKVDKAQRYADFTLLSVPYPGCEFFKEYKDRDYTAEGLVFNWNQDYVDAPLTIPTCFTQSLSIDWSLYQSWDLVEQTQNYLKLLLHIINSDDESGLLVHCISGWDRTPLFVSLLRLSLWADGIVHASLEPAEILYLTIAYDWFLFGHMLPDRLSKGEEIFFFCFNFLKHIVSEKFSAVKRQRRKNSHFKDNDFTVDDLCQLKSRDRGSVTSLSSDFSLITEELGGPSSLNSDPPDIFMNQPAAASWRKGPSPSPQVVWNRLDDSVPHPLSEARSSSSSSSNQSDHVLTHTGSSPLAVPGTRLILDHTRSSSSVSTEYGSWQIVSGCGSIHDHAHFPVPAASVSSASSVVAPIYDSPLPFSFQEDGPSGRMCPLPPERQTRLESVREIFLAAYSSTVGLKSSTPSPSAAISGLLEQFVRGVGLRGHNAILKRTEGLFFQRAGPWSCRCYRDTKMEIQGLSDAQNNHSQHGARCGSTLSSLPTTFTQRTTFISSKSEEDGQRESQSDDNNNTRPGTAAFGLQADNGCALECPPPPQPPDKTQSKVIRAPTPTSGKRQAPGASVMLGPLARGKWRWLVQRKKADRKLWAPRQLHVYADMRIIRTLRMIGLKWSMALRPAMTQNYRYVQQQPRGTGSGDGEHSVTGGQRTSAFLQEEDNVMFCESNEDMGVLKANTLEMHDHTFSLPDDSFNIKQPDEQSPVEETIFTHSCEDKLPLPSCAHNEVPVDELDDSSAFVSVSSDLMDTLDSAGIIADGQRNCANQPAVPSDGNPGSESFSGTIMINNQNIIVTIDNGYLHKEEDLVSLKEHLGMKDCEDFVLLNYDGGAKTIGKISTVTTPSSSEIKDSDLSLLDDCSTLYALTEADLVTPSPKAAVLNTENEEAHGPIKSKKEIFSLFTCPEPGCAFTFVSRQKLKVHQLNHAEDPRPFQCTVEGCGWAFATSYKLKRHLQSHDKQRPFECTIEGCDRRFTTVYNLKAHIKNHKQDDAFACDICSERFRSANRLASHQRVHFEPERPHKCDFPGCEKTFMTFSALFSHNRTHFREAGHFYCTFPGCDKTYDKACRLKIHLRSHTGERPFVCDSEGCGWSFTSMSKLLRHKRKHDDDDALFVQRKCQAEGCNARFSARSSLYIHSKKHKQDASSLRNRCPVTDCTKHFSSRSSLKSHMLKSHHISPDMLSQMEMTPALTPSSELVSPSPALVSSAGSAVDQMTNLDLSSLLSGVSAGTVPTAGIGVGVPVSGTSSSGMFTMDLSMVSTGILTIDPSSVGSTLSTGTTTTLVKAVDPLLLAPGAEVGSHEALDRSVEEVLPPQGTLNLDDVQSVTPEALGSLSSLTMQGTGVTADTLSVENTAPVVELLASPAKGPEGSGSGQGPLLSCVEVLETQEGEKVLTQFVYPGPASSFSPQKDSEHTTVSPSSFLETGGSARTDYRAIQLAKKRKQRGPVSVKRAKIVKAAGAHYGESATSSTRALSLRDATPQYVHIQLLQDDPASDGDLAFQLTSQPSSSHAQLTVDLPVNILQEPSGMTEEENNSENSQFTGSTINLQDLE</sequence>
<keyword evidence="4" id="KW-0862">Zinc</keyword>
<evidence type="ECO:0000259" key="7">
    <source>
        <dbReference type="PROSITE" id="PS50157"/>
    </source>
</evidence>
<feature type="domain" description="C2H2-type" evidence="7">
    <location>
        <begin position="1134"/>
        <end position="1163"/>
    </location>
</feature>
<dbReference type="Pfam" id="PF00096">
    <property type="entry name" value="zf-C2H2"/>
    <property type="match status" value="5"/>
</dbReference>
<keyword evidence="9" id="KW-1185">Reference proteome</keyword>
<proteinExistence type="predicted"/>
<dbReference type="FunFam" id="3.30.160.60:FF:000125">
    <property type="entry name" value="Putative zinc finger protein 143"/>
    <property type="match status" value="2"/>
</dbReference>
<feature type="domain" description="C2H2-type" evidence="7">
    <location>
        <begin position="1223"/>
        <end position="1252"/>
    </location>
</feature>
<evidence type="ECO:0000256" key="4">
    <source>
        <dbReference type="ARBA" id="ARBA00022833"/>
    </source>
</evidence>
<feature type="region of interest" description="Disordered" evidence="6">
    <location>
        <begin position="449"/>
        <end position="504"/>
    </location>
</feature>
<dbReference type="PANTHER" id="PTHR13524:SF2">
    <property type="entry name" value="MYOTUBULARIN-RELATED PROTEIN 14"/>
    <property type="match status" value="1"/>
</dbReference>
<feature type="region of interest" description="Disordered" evidence="6">
    <location>
        <begin position="1728"/>
        <end position="1753"/>
    </location>
</feature>
<dbReference type="EMBL" id="JBBPFD010000008">
    <property type="protein sequence ID" value="KAK7916127.1"/>
    <property type="molecule type" value="Genomic_DNA"/>
</dbReference>
<reference evidence="9" key="1">
    <citation type="submission" date="2024-04" db="EMBL/GenBank/DDBJ databases">
        <title>Salinicola lusitanus LLJ914,a marine bacterium isolated from the Okinawa Trough.</title>
        <authorList>
            <person name="Li J."/>
        </authorList>
    </citation>
    <scope>NUCLEOTIDE SEQUENCE [LARGE SCALE GENOMIC DNA]</scope>
</reference>
<evidence type="ECO:0000256" key="1">
    <source>
        <dbReference type="ARBA" id="ARBA00022723"/>
    </source>
</evidence>
<feature type="domain" description="C2H2-type" evidence="7">
    <location>
        <begin position="1194"/>
        <end position="1221"/>
    </location>
</feature>
<dbReference type="GO" id="GO:0008270">
    <property type="term" value="F:zinc ion binding"/>
    <property type="evidence" value="ECO:0007669"/>
    <property type="project" value="UniProtKB-KW"/>
</dbReference>
<dbReference type="Gene3D" id="3.30.160.60">
    <property type="entry name" value="Classic Zinc Finger"/>
    <property type="match status" value="6"/>
</dbReference>
<dbReference type="FunFam" id="3.30.160.60:FF:000257">
    <property type="entry name" value="ZXD family zinc finger C"/>
    <property type="match status" value="2"/>
</dbReference>
<dbReference type="InterPro" id="IPR029021">
    <property type="entry name" value="Prot-tyrosine_phosphatase-like"/>
</dbReference>